<sequence>MSEVDYDLLADYVGGALTGTPDSDRVAELVATDPDWAAEHGLLVAALAVTADDLAVFAELTAEPMPADVTERLLAALPGAVSGSDRASASLADHASGWAATSASASDVASVSAADHASDPAASTSASASDPASDAGHGSEAVAASDSDAASASAAASASERASASAADHASGSSARFPAETVAGPARGNRAPRQRPGGAAGRPPARPGDAGRRRHRWLTWAAPTVVAIAMLAFAGVWISQSVGTGLTNAESGAADTAAQAPAVGGDVRSVPRQTSGRDYTSGDIAGGPGAASRSSVSSKPAAPFATEEGGQNMATDGAAVAPELLRLSGAAALDLCVDAIQRAHGQGPITVDVADFAAYDGRPALVVFFTDSAGGRWGWVVGPDCGPGGTDELFRSRVA</sequence>
<feature type="transmembrane region" description="Helical" evidence="2">
    <location>
        <begin position="217"/>
        <end position="238"/>
    </location>
</feature>
<feature type="compositionally biased region" description="Low complexity" evidence="1">
    <location>
        <begin position="163"/>
        <end position="175"/>
    </location>
</feature>
<keyword evidence="2" id="KW-0472">Membrane</keyword>
<evidence type="ECO:0008006" key="5">
    <source>
        <dbReference type="Google" id="ProtNLM"/>
    </source>
</evidence>
<proteinExistence type="predicted"/>
<evidence type="ECO:0000256" key="1">
    <source>
        <dbReference type="SAM" id="MobiDB-lite"/>
    </source>
</evidence>
<dbReference type="RefSeq" id="WP_203710633.1">
    <property type="nucleotide sequence ID" value="NZ_BONE01000003.1"/>
</dbReference>
<keyword evidence="2" id="KW-1133">Transmembrane helix</keyword>
<feature type="compositionally biased region" description="Low complexity" evidence="1">
    <location>
        <begin position="183"/>
        <end position="203"/>
    </location>
</feature>
<comment type="caution">
    <text evidence="3">The sequence shown here is derived from an EMBL/GenBank/DDBJ whole genome shotgun (WGS) entry which is preliminary data.</text>
</comment>
<reference evidence="3 4" key="1">
    <citation type="submission" date="2021-01" db="EMBL/GenBank/DDBJ databases">
        <title>Whole genome shotgun sequence of Asanoa siamensis NBRC 107932.</title>
        <authorList>
            <person name="Komaki H."/>
            <person name="Tamura T."/>
        </authorList>
    </citation>
    <scope>NUCLEOTIDE SEQUENCE [LARGE SCALE GENOMIC DNA]</scope>
    <source>
        <strain evidence="3 4">NBRC 107932</strain>
    </source>
</reference>
<name>A0ABQ4CIM5_9ACTN</name>
<gene>
    <name evidence="3" type="ORF">Asi02nite_06690</name>
</gene>
<evidence type="ECO:0000313" key="3">
    <source>
        <dbReference type="EMBL" id="GIF71151.1"/>
    </source>
</evidence>
<keyword evidence="4" id="KW-1185">Reference proteome</keyword>
<evidence type="ECO:0000256" key="2">
    <source>
        <dbReference type="SAM" id="Phobius"/>
    </source>
</evidence>
<dbReference type="EMBL" id="BONE01000003">
    <property type="protein sequence ID" value="GIF71151.1"/>
    <property type="molecule type" value="Genomic_DNA"/>
</dbReference>
<organism evidence="3 4">
    <name type="scientific">Asanoa siamensis</name>
    <dbReference type="NCBI Taxonomy" id="926357"/>
    <lineage>
        <taxon>Bacteria</taxon>
        <taxon>Bacillati</taxon>
        <taxon>Actinomycetota</taxon>
        <taxon>Actinomycetes</taxon>
        <taxon>Micromonosporales</taxon>
        <taxon>Micromonosporaceae</taxon>
        <taxon>Asanoa</taxon>
    </lineage>
</organism>
<accession>A0ABQ4CIM5</accession>
<evidence type="ECO:0000313" key="4">
    <source>
        <dbReference type="Proteomes" id="UP000604117"/>
    </source>
</evidence>
<feature type="region of interest" description="Disordered" evidence="1">
    <location>
        <begin position="163"/>
        <end position="212"/>
    </location>
</feature>
<keyword evidence="2" id="KW-0812">Transmembrane</keyword>
<feature type="region of interest" description="Disordered" evidence="1">
    <location>
        <begin position="119"/>
        <end position="146"/>
    </location>
</feature>
<feature type="region of interest" description="Disordered" evidence="1">
    <location>
        <begin position="257"/>
        <end position="310"/>
    </location>
</feature>
<dbReference type="Proteomes" id="UP000604117">
    <property type="component" value="Unassembled WGS sequence"/>
</dbReference>
<protein>
    <recommendedName>
        <fullName evidence="5">Zinc finger protein</fullName>
    </recommendedName>
</protein>